<keyword evidence="3" id="KW-1185">Reference proteome</keyword>
<reference evidence="2 3" key="1">
    <citation type="submission" date="2024-03" db="EMBL/GenBank/DDBJ databases">
        <title>Ignisphaera cupida sp. nov., a hyperthermophilic hydrolytic archaeon from a hot spring of Kamchatka, and proposal of Ignisphaeraceae fam. nov.</title>
        <authorList>
            <person name="Podosokorskaya O.A."/>
            <person name="Elcheninov A.G."/>
            <person name="Maltseva A.I."/>
            <person name="Zayulina K.S."/>
            <person name="Novikov A."/>
            <person name="Merkel A.Y."/>
        </authorList>
    </citation>
    <scope>NUCLEOTIDE SEQUENCE [LARGE SCALE GENOMIC DNA]</scope>
    <source>
        <strain evidence="2 3">38H-sp</strain>
    </source>
</reference>
<name>A0ABU9U925_9SPIR</name>
<evidence type="ECO:0000256" key="1">
    <source>
        <dbReference type="SAM" id="SignalP"/>
    </source>
</evidence>
<feature type="signal peptide" evidence="1">
    <location>
        <begin position="1"/>
        <end position="19"/>
    </location>
</feature>
<sequence>MKKCFFILTFFIATIAAFPQMFSTQLGVDFFNYDKGFLDFRLAYHQNLAESMELKLGADIGINTTQRGGEIVADFLLTGEIGLVFLFPASQSLIPYVGVGLSPQFVIAEPAFFYLGPYLDAGLRIKVHPNMDLITELKQELPVGPPAWINNCTRISAGIIFHF</sequence>
<dbReference type="RefSeq" id="WP_420068615.1">
    <property type="nucleotide sequence ID" value="NZ_JBCHKQ010000001.1"/>
</dbReference>
<organism evidence="2 3">
    <name type="scientific">Rarispira pelagica</name>
    <dbReference type="NCBI Taxonomy" id="3141764"/>
    <lineage>
        <taxon>Bacteria</taxon>
        <taxon>Pseudomonadati</taxon>
        <taxon>Spirochaetota</taxon>
        <taxon>Spirochaetia</taxon>
        <taxon>Winmispirales</taxon>
        <taxon>Winmispiraceae</taxon>
        <taxon>Rarispira</taxon>
    </lineage>
</organism>
<gene>
    <name evidence="2" type="ORF">WKV44_01250</name>
</gene>
<comment type="caution">
    <text evidence="2">The sequence shown here is derived from an EMBL/GenBank/DDBJ whole genome shotgun (WGS) entry which is preliminary data.</text>
</comment>
<evidence type="ECO:0008006" key="4">
    <source>
        <dbReference type="Google" id="ProtNLM"/>
    </source>
</evidence>
<dbReference type="EMBL" id="JBCHKQ010000001">
    <property type="protein sequence ID" value="MEM5947164.1"/>
    <property type="molecule type" value="Genomic_DNA"/>
</dbReference>
<keyword evidence="1" id="KW-0732">Signal</keyword>
<accession>A0ABU9U925</accession>
<feature type="chain" id="PRO_5046395554" description="Outer membrane protein beta-barrel domain-containing protein" evidence="1">
    <location>
        <begin position="20"/>
        <end position="163"/>
    </location>
</feature>
<evidence type="ECO:0000313" key="3">
    <source>
        <dbReference type="Proteomes" id="UP001466331"/>
    </source>
</evidence>
<evidence type="ECO:0000313" key="2">
    <source>
        <dbReference type="EMBL" id="MEM5947164.1"/>
    </source>
</evidence>
<dbReference type="Proteomes" id="UP001466331">
    <property type="component" value="Unassembled WGS sequence"/>
</dbReference>
<protein>
    <recommendedName>
        <fullName evidence="4">Outer membrane protein beta-barrel domain-containing protein</fullName>
    </recommendedName>
</protein>
<proteinExistence type="predicted"/>